<sequence length="75" mass="9071">MKNKPDDRSDNVDKIQYNIDKTIQNYEIAEEVIGKTDNEKTKKDLSEKNKRREESLNNMRKEIKDEAMYKKNEYK</sequence>
<gene>
    <name evidence="1" type="primary">tlp</name>
    <name evidence="3" type="ORF">HBE96_20520</name>
</gene>
<evidence type="ECO:0000313" key="3">
    <source>
        <dbReference type="EMBL" id="NMM64978.1"/>
    </source>
</evidence>
<dbReference type="Pfam" id="PF19824">
    <property type="entry name" value="Tlp"/>
    <property type="match status" value="1"/>
</dbReference>
<feature type="region of interest" description="Disordered" evidence="2">
    <location>
        <begin position="33"/>
        <end position="75"/>
    </location>
</feature>
<protein>
    <recommendedName>
        <fullName evidence="1">Protein Tlp homolog</fullName>
    </recommendedName>
</protein>
<dbReference type="InterPro" id="IPR017524">
    <property type="entry name" value="SASP_thioredoxin-like"/>
</dbReference>
<dbReference type="RefSeq" id="WP_169299563.1">
    <property type="nucleotide sequence ID" value="NZ_JABBNI010000058.1"/>
</dbReference>
<dbReference type="EMBL" id="JABBNI010000058">
    <property type="protein sequence ID" value="NMM64978.1"/>
    <property type="molecule type" value="Genomic_DNA"/>
</dbReference>
<evidence type="ECO:0000256" key="1">
    <source>
        <dbReference type="HAMAP-Rule" id="MF_01506"/>
    </source>
</evidence>
<dbReference type="AlphaFoldDB" id="A0A7Y0EK58"/>
<reference evidence="3 4" key="1">
    <citation type="submission" date="2020-06" db="EMBL/GenBank/DDBJ databases">
        <title>Complete Genome Sequence of Clostridium muelleri sp. nov. P21T, an Acid-Alcohol Producing Acetogen Isolated from Old Hay.</title>
        <authorList>
            <person name="Duncan K.E."/>
            <person name="Tanner R.S."/>
        </authorList>
    </citation>
    <scope>NUCLEOTIDE SEQUENCE [LARGE SCALE GENOMIC DNA]</scope>
    <source>
        <strain evidence="3 4">P21</strain>
    </source>
</reference>
<comment type="similarity">
    <text evidence="1">Belongs to the Tlp family.</text>
</comment>
<evidence type="ECO:0000256" key="2">
    <source>
        <dbReference type="SAM" id="MobiDB-lite"/>
    </source>
</evidence>
<dbReference type="NCBIfam" id="TIGR03090">
    <property type="entry name" value="SASP_tlp"/>
    <property type="match status" value="1"/>
</dbReference>
<evidence type="ECO:0000313" key="4">
    <source>
        <dbReference type="Proteomes" id="UP000537131"/>
    </source>
</evidence>
<comment type="caution">
    <text evidence="3">The sequence shown here is derived from an EMBL/GenBank/DDBJ whole genome shotgun (WGS) entry which is preliminary data.</text>
</comment>
<accession>A0A7Y0EK58</accession>
<dbReference type="Proteomes" id="UP000537131">
    <property type="component" value="Unassembled WGS sequence"/>
</dbReference>
<name>A0A7Y0EK58_9CLOT</name>
<dbReference type="HAMAP" id="MF_01506">
    <property type="entry name" value="Tlp"/>
    <property type="match status" value="1"/>
</dbReference>
<organism evidence="3 4">
    <name type="scientific">Clostridium muellerianum</name>
    <dbReference type="NCBI Taxonomy" id="2716538"/>
    <lineage>
        <taxon>Bacteria</taxon>
        <taxon>Bacillati</taxon>
        <taxon>Bacillota</taxon>
        <taxon>Clostridia</taxon>
        <taxon>Eubacteriales</taxon>
        <taxon>Clostridiaceae</taxon>
        <taxon>Clostridium</taxon>
    </lineage>
</organism>
<keyword evidence="4" id="KW-1185">Reference proteome</keyword>
<proteinExistence type="inferred from homology"/>